<proteinExistence type="predicted"/>
<comment type="caution">
    <text evidence="1">The sequence shown here is derived from an EMBL/GenBank/DDBJ whole genome shotgun (WGS) entry which is preliminary data.</text>
</comment>
<gene>
    <name evidence="1" type="ORF">F5876DRAFT_44063</name>
</gene>
<protein>
    <submittedName>
        <fullName evidence="1">Subtilisin-like protein</fullName>
    </submittedName>
</protein>
<dbReference type="Proteomes" id="UP001163835">
    <property type="component" value="Unassembled WGS sequence"/>
</dbReference>
<sequence length="612" mass="65670">MRLFKRCACGHPKMRLLLSCLAILTFSVLAFPSPRESHSQIKERVFPPRDWEIHSVAPSSHRIELKIGLPQPNFNILEKHLYEVSDPSHSRYGQHLSKEEVEALVAPHPESLALVTDWLVSHGIGEQDMTRSPAQDWITITVPVRVAEKMLDTTYHVWKHTSSGESIVRTTSYSLPIYLHEHVDVIQPTTTFARLKSFKSTIHRLDMGTGQIVEQSNTPIISASGISVDPSCNTTVTVTCLKQLYNATDITPSASIKNSFGITGYLDQFANFQDLQSFFAVQVPEAVNSSFTVLSVAGGQNNQTLSEAGDEADLDIEFGFGITFPINGTFFTTAGSPPFIPDLNTPTDTNEPYIAWLEFILSQDKIPLVITTSYGDDEQTVPPSFAQRACAGFAQLGARGVSLTFSSGDGGVGDGDSDPATQTCITNDGTNKTKFLPLFPASCPYVTAVGGTIHVPEVAVDFSGGGFSNYFTRPAYQDAAVAAFFENFPNGTYAGLFNPYGRAFPDVAAQADNFQVIIGGQTGLIGGTSAASPTFAGFVALLNDARLKAGLPSLGFLNPLFYSTAISGFNDITTGNAPGCGTEGFNATVGWDPVTGLGTPDVGKLIALVTST</sequence>
<dbReference type="EMBL" id="MU795163">
    <property type="protein sequence ID" value="KAJ3809352.1"/>
    <property type="molecule type" value="Genomic_DNA"/>
</dbReference>
<keyword evidence="2" id="KW-1185">Reference proteome</keyword>
<name>A0ACC1TXA6_9AGAR</name>
<reference evidence="1" key="1">
    <citation type="submission" date="2022-09" db="EMBL/GenBank/DDBJ databases">
        <title>A Global Phylogenomic Analysis of the Shiitake Genus Lentinula.</title>
        <authorList>
            <consortium name="DOE Joint Genome Institute"/>
            <person name="Sierra-Patev S."/>
            <person name="Min B."/>
            <person name="Naranjo-Ortiz M."/>
            <person name="Looney B."/>
            <person name="Konkel Z."/>
            <person name="Slot J.C."/>
            <person name="Sakamoto Y."/>
            <person name="Steenwyk J.L."/>
            <person name="Rokas A."/>
            <person name="Carro J."/>
            <person name="Camarero S."/>
            <person name="Ferreira P."/>
            <person name="Molpeceres G."/>
            <person name="Ruiz-Duenas F.J."/>
            <person name="Serrano A."/>
            <person name="Henrissat B."/>
            <person name="Drula E."/>
            <person name="Hughes K.W."/>
            <person name="Mata J.L."/>
            <person name="Ishikawa N.K."/>
            <person name="Vargas-Isla R."/>
            <person name="Ushijima S."/>
            <person name="Smith C.A."/>
            <person name="Ahrendt S."/>
            <person name="Andreopoulos W."/>
            <person name="He G."/>
            <person name="Labutti K."/>
            <person name="Lipzen A."/>
            <person name="Ng V."/>
            <person name="Riley R."/>
            <person name="Sandor L."/>
            <person name="Barry K."/>
            <person name="Martinez A.T."/>
            <person name="Xiao Y."/>
            <person name="Gibbons J.G."/>
            <person name="Terashima K."/>
            <person name="Grigoriev I.V."/>
            <person name="Hibbett D.S."/>
        </authorList>
    </citation>
    <scope>NUCLEOTIDE SEQUENCE</scope>
    <source>
        <strain evidence="1">TMI1499</strain>
    </source>
</reference>
<evidence type="ECO:0000313" key="1">
    <source>
        <dbReference type="EMBL" id="KAJ3809352.1"/>
    </source>
</evidence>
<organism evidence="1 2">
    <name type="scientific">Lentinula aff. lateritia</name>
    <dbReference type="NCBI Taxonomy" id="2804960"/>
    <lineage>
        <taxon>Eukaryota</taxon>
        <taxon>Fungi</taxon>
        <taxon>Dikarya</taxon>
        <taxon>Basidiomycota</taxon>
        <taxon>Agaricomycotina</taxon>
        <taxon>Agaricomycetes</taxon>
        <taxon>Agaricomycetidae</taxon>
        <taxon>Agaricales</taxon>
        <taxon>Marasmiineae</taxon>
        <taxon>Omphalotaceae</taxon>
        <taxon>Lentinula</taxon>
    </lineage>
</organism>
<evidence type="ECO:0000313" key="2">
    <source>
        <dbReference type="Proteomes" id="UP001163835"/>
    </source>
</evidence>
<accession>A0ACC1TXA6</accession>